<dbReference type="NCBIfam" id="TIGR02098">
    <property type="entry name" value="MJ0042_CXXC"/>
    <property type="match status" value="1"/>
</dbReference>
<evidence type="ECO:0000256" key="1">
    <source>
        <dbReference type="SAM" id="MobiDB-lite"/>
    </source>
</evidence>
<feature type="region of interest" description="Disordered" evidence="1">
    <location>
        <begin position="89"/>
        <end position="127"/>
    </location>
</feature>
<evidence type="ECO:0000313" key="3">
    <source>
        <dbReference type="EMBL" id="MCP1675090.1"/>
    </source>
</evidence>
<dbReference type="Pfam" id="PF13717">
    <property type="entry name" value="Zn_ribbon_4"/>
    <property type="match status" value="1"/>
</dbReference>
<dbReference type="RefSeq" id="WP_253478015.1">
    <property type="nucleotide sequence ID" value="NZ_JALJXV010000005.1"/>
</dbReference>
<dbReference type="Pfam" id="PF11906">
    <property type="entry name" value="DUF3426"/>
    <property type="match status" value="1"/>
</dbReference>
<name>A0AAE3G3E8_9GAMM</name>
<dbReference type="InterPro" id="IPR021834">
    <property type="entry name" value="DUF3426"/>
</dbReference>
<evidence type="ECO:0000259" key="2">
    <source>
        <dbReference type="Pfam" id="PF13717"/>
    </source>
</evidence>
<sequence>MYTQCPACATLFRTEPDALPAPGGRVQCGMCHTAFDPRRRLVDTLPAAFHAHLPLESLALLDREPDEAVISDVEPATADQPADVAVDPAEPIEPVDEPPSQPAAVSEPEPLRTETPAPPARRAIDWTSGPVSVVPGRAVRPGVSRPGGGRPALATAAYQALGEDALAAAEGDHGDWHLQSALELERQAAAGIPAAGPSNLLWLTGVLLLALLFGLQVTYAQRNVMAASAELRPWAERLCAVTGCELPLLRDREQMRLLRGQVTEHPRRDDALVAAALIVNDAPFRQPYPLIRLSLLDGNQRVTAERWFHPSDYLEDETLRHQWERGMSPGRSISVRLELMDPGGGAEQYIFEYR</sequence>
<evidence type="ECO:0000313" key="4">
    <source>
        <dbReference type="Proteomes" id="UP001205843"/>
    </source>
</evidence>
<dbReference type="EMBL" id="JALJXV010000005">
    <property type="protein sequence ID" value="MCP1675090.1"/>
    <property type="molecule type" value="Genomic_DNA"/>
</dbReference>
<proteinExistence type="predicted"/>
<comment type="caution">
    <text evidence="3">The sequence shown here is derived from an EMBL/GenBank/DDBJ whole genome shotgun (WGS) entry which is preliminary data.</text>
</comment>
<reference evidence="3" key="1">
    <citation type="submission" date="2022-03" db="EMBL/GenBank/DDBJ databases">
        <title>Genomic Encyclopedia of Type Strains, Phase III (KMG-III): the genomes of soil and plant-associated and newly described type strains.</title>
        <authorList>
            <person name="Whitman W."/>
        </authorList>
    </citation>
    <scope>NUCLEOTIDE SEQUENCE</scope>
    <source>
        <strain evidence="3">ANL 6-2</strain>
    </source>
</reference>
<gene>
    <name evidence="3" type="ORF">J2T57_002238</name>
</gene>
<feature type="domain" description="Zinc finger/thioredoxin putative" evidence="2">
    <location>
        <begin position="1"/>
        <end position="35"/>
    </location>
</feature>
<dbReference type="Proteomes" id="UP001205843">
    <property type="component" value="Unassembled WGS sequence"/>
</dbReference>
<accession>A0AAE3G3E8</accession>
<protein>
    <submittedName>
        <fullName evidence="3">Zn finger-like uncharacterized protein</fullName>
    </submittedName>
</protein>
<organism evidence="3 4">
    <name type="scientific">Natronocella acetinitrilica</name>
    <dbReference type="NCBI Taxonomy" id="414046"/>
    <lineage>
        <taxon>Bacteria</taxon>
        <taxon>Pseudomonadati</taxon>
        <taxon>Pseudomonadota</taxon>
        <taxon>Gammaproteobacteria</taxon>
        <taxon>Chromatiales</taxon>
        <taxon>Ectothiorhodospiraceae</taxon>
        <taxon>Natronocella</taxon>
    </lineage>
</organism>
<dbReference type="AlphaFoldDB" id="A0AAE3G3E8"/>
<dbReference type="InterPro" id="IPR011723">
    <property type="entry name" value="Znf/thioredoxin_put"/>
</dbReference>
<keyword evidence="4" id="KW-1185">Reference proteome</keyword>